<evidence type="ECO:0000313" key="3">
    <source>
        <dbReference type="Proteomes" id="UP000059680"/>
    </source>
</evidence>
<name>A0A0P0XQL2_ORYSJ</name>
<keyword evidence="1" id="KW-1133">Transmembrane helix</keyword>
<dbReference type="PaxDb" id="39947-A0A0P0XQL2"/>
<accession>A0A0P0XQL2</accession>
<reference evidence="2 3" key="3">
    <citation type="journal article" date="2013" name="Rice">
        <title>Improvement of the Oryza sativa Nipponbare reference genome using next generation sequence and optical map data.</title>
        <authorList>
            <person name="Kawahara Y."/>
            <person name="de la Bastide M."/>
            <person name="Hamilton J.P."/>
            <person name="Kanamori H."/>
            <person name="McCombie W.R."/>
            <person name="Ouyang S."/>
            <person name="Schwartz D.C."/>
            <person name="Tanaka T."/>
            <person name="Wu J."/>
            <person name="Zhou S."/>
            <person name="Childs K.L."/>
            <person name="Davidson R.M."/>
            <person name="Lin H."/>
            <person name="Quesada-Ocampo L."/>
            <person name="Vaillancourt B."/>
            <person name="Sakai H."/>
            <person name="Lee S.S."/>
            <person name="Kim J."/>
            <person name="Numa H."/>
            <person name="Itoh T."/>
            <person name="Buell C.R."/>
            <person name="Matsumoto T."/>
        </authorList>
    </citation>
    <scope>NUCLEOTIDE SEQUENCE [LARGE SCALE GENOMIC DNA]</scope>
    <source>
        <strain evidence="3">cv. Nipponbare</strain>
    </source>
</reference>
<organism evidence="2 3">
    <name type="scientific">Oryza sativa subsp. japonica</name>
    <name type="common">Rice</name>
    <dbReference type="NCBI Taxonomy" id="39947"/>
    <lineage>
        <taxon>Eukaryota</taxon>
        <taxon>Viridiplantae</taxon>
        <taxon>Streptophyta</taxon>
        <taxon>Embryophyta</taxon>
        <taxon>Tracheophyta</taxon>
        <taxon>Spermatophyta</taxon>
        <taxon>Magnoliopsida</taxon>
        <taxon>Liliopsida</taxon>
        <taxon>Poales</taxon>
        <taxon>Poaceae</taxon>
        <taxon>BOP clade</taxon>
        <taxon>Oryzoideae</taxon>
        <taxon>Oryzeae</taxon>
        <taxon>Oryzinae</taxon>
        <taxon>Oryza</taxon>
        <taxon>Oryza sativa</taxon>
    </lineage>
</organism>
<evidence type="ECO:0000256" key="1">
    <source>
        <dbReference type="SAM" id="Phobius"/>
    </source>
</evidence>
<sequence>MGMLLSFLIPGISKPQQILLWQVAILSFLVGAGFIGLYLKLSLTDITEKMCDILYELTVRDLTDRIARYLPVPFLSLARYHFAMCGGRVARSFHIILDRSLGCGNTGTDAASAPGDSGGCCRG</sequence>
<dbReference type="Proteomes" id="UP000059680">
    <property type="component" value="Chromosome 9"/>
</dbReference>
<reference evidence="3" key="1">
    <citation type="journal article" date="2005" name="Nature">
        <title>The map-based sequence of the rice genome.</title>
        <authorList>
            <consortium name="International rice genome sequencing project (IRGSP)"/>
            <person name="Matsumoto T."/>
            <person name="Wu J."/>
            <person name="Kanamori H."/>
            <person name="Katayose Y."/>
            <person name="Fujisawa M."/>
            <person name="Namiki N."/>
            <person name="Mizuno H."/>
            <person name="Yamamoto K."/>
            <person name="Antonio B.A."/>
            <person name="Baba T."/>
            <person name="Sakata K."/>
            <person name="Nagamura Y."/>
            <person name="Aoki H."/>
            <person name="Arikawa K."/>
            <person name="Arita K."/>
            <person name="Bito T."/>
            <person name="Chiden Y."/>
            <person name="Fujitsuka N."/>
            <person name="Fukunaka R."/>
            <person name="Hamada M."/>
            <person name="Harada C."/>
            <person name="Hayashi A."/>
            <person name="Hijishita S."/>
            <person name="Honda M."/>
            <person name="Hosokawa S."/>
            <person name="Ichikawa Y."/>
            <person name="Idonuma A."/>
            <person name="Iijima M."/>
            <person name="Ikeda M."/>
            <person name="Ikeno M."/>
            <person name="Ito K."/>
            <person name="Ito S."/>
            <person name="Ito T."/>
            <person name="Ito Y."/>
            <person name="Ito Y."/>
            <person name="Iwabuchi A."/>
            <person name="Kamiya K."/>
            <person name="Karasawa W."/>
            <person name="Kurita K."/>
            <person name="Katagiri S."/>
            <person name="Kikuta A."/>
            <person name="Kobayashi H."/>
            <person name="Kobayashi N."/>
            <person name="Machita K."/>
            <person name="Maehara T."/>
            <person name="Masukawa M."/>
            <person name="Mizubayashi T."/>
            <person name="Mukai Y."/>
            <person name="Nagasaki H."/>
            <person name="Nagata Y."/>
            <person name="Naito S."/>
            <person name="Nakashima M."/>
            <person name="Nakama Y."/>
            <person name="Nakamichi Y."/>
            <person name="Nakamura M."/>
            <person name="Meguro A."/>
            <person name="Negishi M."/>
            <person name="Ohta I."/>
            <person name="Ohta T."/>
            <person name="Okamoto M."/>
            <person name="Ono N."/>
            <person name="Saji S."/>
            <person name="Sakaguchi M."/>
            <person name="Sakai K."/>
            <person name="Shibata M."/>
            <person name="Shimokawa T."/>
            <person name="Song J."/>
            <person name="Takazaki Y."/>
            <person name="Terasawa K."/>
            <person name="Tsugane M."/>
            <person name="Tsuji K."/>
            <person name="Ueda S."/>
            <person name="Waki K."/>
            <person name="Yamagata H."/>
            <person name="Yamamoto M."/>
            <person name="Yamamoto S."/>
            <person name="Yamane H."/>
            <person name="Yoshiki S."/>
            <person name="Yoshihara R."/>
            <person name="Yukawa K."/>
            <person name="Zhong H."/>
            <person name="Yano M."/>
            <person name="Yuan Q."/>
            <person name="Ouyang S."/>
            <person name="Liu J."/>
            <person name="Jones K.M."/>
            <person name="Gansberger K."/>
            <person name="Moffat K."/>
            <person name="Hill J."/>
            <person name="Bera J."/>
            <person name="Fadrosh D."/>
            <person name="Jin S."/>
            <person name="Johri S."/>
            <person name="Kim M."/>
            <person name="Overton L."/>
            <person name="Reardon M."/>
            <person name="Tsitrin T."/>
            <person name="Vuong H."/>
            <person name="Weaver B."/>
            <person name="Ciecko A."/>
            <person name="Tallon L."/>
            <person name="Jackson J."/>
            <person name="Pai G."/>
            <person name="Aken S.V."/>
            <person name="Utterback T."/>
            <person name="Reidmuller S."/>
            <person name="Feldblyum T."/>
            <person name="Hsiao J."/>
            <person name="Zismann V."/>
            <person name="Iobst S."/>
            <person name="de Vazeille A.R."/>
            <person name="Buell C.R."/>
            <person name="Ying K."/>
            <person name="Li Y."/>
            <person name="Lu T."/>
            <person name="Huang Y."/>
            <person name="Zhao Q."/>
            <person name="Feng Q."/>
            <person name="Zhang L."/>
            <person name="Zhu J."/>
            <person name="Weng Q."/>
            <person name="Mu J."/>
            <person name="Lu Y."/>
            <person name="Fan D."/>
            <person name="Liu Y."/>
            <person name="Guan J."/>
            <person name="Zhang Y."/>
            <person name="Yu S."/>
            <person name="Liu X."/>
            <person name="Zhang Y."/>
            <person name="Hong G."/>
            <person name="Han B."/>
            <person name="Choisne N."/>
            <person name="Demange N."/>
            <person name="Orjeda G."/>
            <person name="Samain S."/>
            <person name="Cattolico L."/>
            <person name="Pelletier E."/>
            <person name="Couloux A."/>
            <person name="Segurens B."/>
            <person name="Wincker P."/>
            <person name="D'Hont A."/>
            <person name="Scarpelli C."/>
            <person name="Weissenbach J."/>
            <person name="Salanoubat M."/>
            <person name="Quetier F."/>
            <person name="Yu Y."/>
            <person name="Kim H.R."/>
            <person name="Rambo T."/>
            <person name="Currie J."/>
            <person name="Collura K."/>
            <person name="Luo M."/>
            <person name="Yang T."/>
            <person name="Ammiraju J.S.S."/>
            <person name="Engler F."/>
            <person name="Soderlund C."/>
            <person name="Wing R.A."/>
            <person name="Palmer L.E."/>
            <person name="de la Bastide M."/>
            <person name="Spiegel L."/>
            <person name="Nascimento L."/>
            <person name="Zutavern T."/>
            <person name="O'Shaughnessy A."/>
            <person name="Dike S."/>
            <person name="Dedhia N."/>
            <person name="Preston R."/>
            <person name="Balija V."/>
            <person name="McCombie W.R."/>
            <person name="Chow T."/>
            <person name="Chen H."/>
            <person name="Chung M."/>
            <person name="Chen C."/>
            <person name="Shaw J."/>
            <person name="Wu H."/>
            <person name="Hsiao K."/>
            <person name="Chao Y."/>
            <person name="Chu M."/>
            <person name="Cheng C."/>
            <person name="Hour A."/>
            <person name="Lee P."/>
            <person name="Lin S."/>
            <person name="Lin Y."/>
            <person name="Liou J."/>
            <person name="Liu S."/>
            <person name="Hsing Y."/>
            <person name="Raghuvanshi S."/>
            <person name="Mohanty A."/>
            <person name="Bharti A.K."/>
            <person name="Gaur A."/>
            <person name="Gupta V."/>
            <person name="Kumar D."/>
            <person name="Ravi V."/>
            <person name="Vij S."/>
            <person name="Kapur A."/>
            <person name="Khurana P."/>
            <person name="Khurana P."/>
            <person name="Khurana J.P."/>
            <person name="Tyagi A.K."/>
            <person name="Gaikwad K."/>
            <person name="Singh A."/>
            <person name="Dalal V."/>
            <person name="Srivastava S."/>
            <person name="Dixit A."/>
            <person name="Pal A.K."/>
            <person name="Ghazi I.A."/>
            <person name="Yadav M."/>
            <person name="Pandit A."/>
            <person name="Bhargava A."/>
            <person name="Sureshbabu K."/>
            <person name="Batra K."/>
            <person name="Sharma T.R."/>
            <person name="Mohapatra T."/>
            <person name="Singh N.K."/>
            <person name="Messing J."/>
            <person name="Nelson A.B."/>
            <person name="Fuks G."/>
            <person name="Kavchok S."/>
            <person name="Keizer G."/>
            <person name="Linton E."/>
            <person name="Llaca V."/>
            <person name="Song R."/>
            <person name="Tanyolac B."/>
            <person name="Young S."/>
            <person name="Ho-Il K."/>
            <person name="Hahn J.H."/>
            <person name="Sangsakoo G."/>
            <person name="Vanavichit A."/>
            <person name="de Mattos Luiz.A.T."/>
            <person name="Zimmer P.D."/>
            <person name="Malone G."/>
            <person name="Dellagostin O."/>
            <person name="de Oliveira A.C."/>
            <person name="Bevan M."/>
            <person name="Bancroft I."/>
            <person name="Minx P."/>
            <person name="Cordum H."/>
            <person name="Wilson R."/>
            <person name="Cheng Z."/>
            <person name="Jin W."/>
            <person name="Jiang J."/>
            <person name="Leong S.A."/>
            <person name="Iwama H."/>
            <person name="Gojobori T."/>
            <person name="Itoh T."/>
            <person name="Niimura Y."/>
            <person name="Fujii Y."/>
            <person name="Habara T."/>
            <person name="Sakai H."/>
            <person name="Sato Y."/>
            <person name="Wilson G."/>
            <person name="Kumar K."/>
            <person name="McCouch S."/>
            <person name="Juretic N."/>
            <person name="Hoen D."/>
            <person name="Wright S."/>
            <person name="Bruskiewich R."/>
            <person name="Bureau T."/>
            <person name="Miyao A."/>
            <person name="Hirochika H."/>
            <person name="Nishikawa T."/>
            <person name="Kadowaki K."/>
            <person name="Sugiura M."/>
            <person name="Burr B."/>
            <person name="Sasaki T."/>
        </authorList>
    </citation>
    <scope>NUCLEOTIDE SEQUENCE [LARGE SCALE GENOMIC DNA]</scope>
    <source>
        <strain evidence="3">cv. Nipponbare</strain>
    </source>
</reference>
<dbReference type="EMBL" id="AP014965">
    <property type="protein sequence ID" value="BAT09301.1"/>
    <property type="molecule type" value="Genomic_DNA"/>
</dbReference>
<dbReference type="SMR" id="A0A0P0XQL2"/>
<evidence type="ECO:0000313" key="2">
    <source>
        <dbReference type="EMBL" id="BAT09301.1"/>
    </source>
</evidence>
<protein>
    <submittedName>
        <fullName evidence="2">Os09g0550850 protein</fullName>
    </submittedName>
</protein>
<dbReference type="InParanoid" id="A0A0P0XQL2"/>
<proteinExistence type="predicted"/>
<keyword evidence="3" id="KW-1185">Reference proteome</keyword>
<keyword evidence="1" id="KW-0812">Transmembrane</keyword>
<keyword evidence="1" id="KW-0472">Membrane</keyword>
<feature type="transmembrane region" description="Helical" evidence="1">
    <location>
        <begin position="20"/>
        <end position="39"/>
    </location>
</feature>
<reference evidence="2 3" key="2">
    <citation type="journal article" date="2013" name="Plant Cell Physiol.">
        <title>Rice Annotation Project Database (RAP-DB): an integrative and interactive database for rice genomics.</title>
        <authorList>
            <person name="Sakai H."/>
            <person name="Lee S.S."/>
            <person name="Tanaka T."/>
            <person name="Numa H."/>
            <person name="Kim J."/>
            <person name="Kawahara Y."/>
            <person name="Wakimoto H."/>
            <person name="Yang C.C."/>
            <person name="Iwamoto M."/>
            <person name="Abe T."/>
            <person name="Yamada Y."/>
            <person name="Muto A."/>
            <person name="Inokuchi H."/>
            <person name="Ikemura T."/>
            <person name="Matsumoto T."/>
            <person name="Sasaki T."/>
            <person name="Itoh T."/>
        </authorList>
    </citation>
    <scope>NUCLEOTIDE SEQUENCE [LARGE SCALE GENOMIC DNA]</scope>
    <source>
        <strain evidence="3">cv. Nipponbare</strain>
    </source>
</reference>
<gene>
    <name evidence="2" type="ordered locus">Os09g0550850</name>
    <name evidence="2" type="ORF">OSNPB_090550850</name>
</gene>
<dbReference type="AlphaFoldDB" id="A0A0P0XQL2"/>